<reference evidence="6" key="1">
    <citation type="submission" date="2022-11" db="EMBL/GenBank/DDBJ databases">
        <authorList>
            <person name="Morgan W.R."/>
            <person name="Tartar A."/>
        </authorList>
    </citation>
    <scope>NUCLEOTIDE SEQUENCE</scope>
    <source>
        <strain evidence="6">ARSEF 373</strain>
    </source>
</reference>
<feature type="repeat" description="WD" evidence="3">
    <location>
        <begin position="336"/>
        <end position="375"/>
    </location>
</feature>
<keyword evidence="2" id="KW-0677">Repeat</keyword>
<dbReference type="InterPro" id="IPR036047">
    <property type="entry name" value="F-box-like_dom_sf"/>
</dbReference>
<evidence type="ECO:0000256" key="4">
    <source>
        <dbReference type="SAM" id="Coils"/>
    </source>
</evidence>
<comment type="caution">
    <text evidence="6">The sequence shown here is derived from an EMBL/GenBank/DDBJ whole genome shotgun (WGS) entry which is preliminary data.</text>
</comment>
<dbReference type="PROSITE" id="PS50294">
    <property type="entry name" value="WD_REPEATS_REGION"/>
    <property type="match status" value="3"/>
</dbReference>
<dbReference type="Gene3D" id="2.130.10.10">
    <property type="entry name" value="YVTN repeat-like/Quinoprotein amine dehydrogenase"/>
    <property type="match status" value="3"/>
</dbReference>
<feature type="coiled-coil region" evidence="4">
    <location>
        <begin position="7"/>
        <end position="77"/>
    </location>
</feature>
<keyword evidence="4" id="KW-0175">Coiled coil</keyword>
<dbReference type="SUPFAM" id="SSF81383">
    <property type="entry name" value="F-box domain"/>
    <property type="match status" value="1"/>
</dbReference>
<dbReference type="PANTHER" id="PTHR22847:SF637">
    <property type="entry name" value="WD REPEAT DOMAIN 5B"/>
    <property type="match status" value="1"/>
</dbReference>
<organism evidence="6 7">
    <name type="scientific">Lagenidium giganteum</name>
    <dbReference type="NCBI Taxonomy" id="4803"/>
    <lineage>
        <taxon>Eukaryota</taxon>
        <taxon>Sar</taxon>
        <taxon>Stramenopiles</taxon>
        <taxon>Oomycota</taxon>
        <taxon>Peronosporomycetes</taxon>
        <taxon>Pythiales</taxon>
        <taxon>Pythiaceae</taxon>
    </lineage>
</organism>
<dbReference type="EMBL" id="DAKRPA010000215">
    <property type="protein sequence ID" value="DAZ95178.1"/>
    <property type="molecule type" value="Genomic_DNA"/>
</dbReference>
<dbReference type="PRINTS" id="PR00320">
    <property type="entry name" value="GPROTEINBRPT"/>
</dbReference>
<reference evidence="6" key="2">
    <citation type="journal article" date="2023" name="Microbiol Resour">
        <title>Decontamination and Annotation of the Draft Genome Sequence of the Oomycete Lagenidium giganteum ARSEF 373.</title>
        <authorList>
            <person name="Morgan W.R."/>
            <person name="Tartar A."/>
        </authorList>
    </citation>
    <scope>NUCLEOTIDE SEQUENCE</scope>
    <source>
        <strain evidence="6">ARSEF 373</strain>
    </source>
</reference>
<dbReference type="PANTHER" id="PTHR22847">
    <property type="entry name" value="WD40 REPEAT PROTEIN"/>
    <property type="match status" value="1"/>
</dbReference>
<evidence type="ECO:0000313" key="6">
    <source>
        <dbReference type="EMBL" id="DAZ95178.1"/>
    </source>
</evidence>
<accession>A0AAV2YN03</accession>
<evidence type="ECO:0000256" key="2">
    <source>
        <dbReference type="ARBA" id="ARBA00022737"/>
    </source>
</evidence>
<dbReference type="CDD" id="cd00200">
    <property type="entry name" value="WD40"/>
    <property type="match status" value="1"/>
</dbReference>
<dbReference type="Gene3D" id="1.20.1280.50">
    <property type="match status" value="1"/>
</dbReference>
<feature type="repeat" description="WD" evidence="3">
    <location>
        <begin position="419"/>
        <end position="451"/>
    </location>
</feature>
<dbReference type="PROSITE" id="PS50082">
    <property type="entry name" value="WD_REPEATS_2"/>
    <property type="match status" value="5"/>
</dbReference>
<dbReference type="SMART" id="SM00320">
    <property type="entry name" value="WD40"/>
    <property type="match status" value="7"/>
</dbReference>
<sequence>MTAMDDADALRARNQQLEHELDVLRGVLALVKEDLNVKNDQIDYLYLSFLASKEHKRQEQEQRENALKERVDLLEVEIRAKEVSYQRVHRSLQNTQKMLQHKLDEAGEARIQELPGVLITLVVSFLDCTSIINAAAMHRSWRTAIMQGRVWKELYLVRWYRSDQRQGPKRIHAFSARYNPLLAQKPEELDTDDEYHDSNSWFGVYRERHVVERNWAGGKAQITTLNGHGGTVTCLQFNETRLVSGSDDGSMMLWSLCPRVEGDQSPELLASLAVPSQPLIQQHHRQKRTVEKLHSFHGHGGPVWALYFEDSTLVSGSYDKTVKVWDLQSGKCLRTLRAHTGWVSSLDMHKGIVASASWDSCICVWDSRTGALRRTLQDSPANPIYSLKWDRLMNTFITGCRRYGLQLWDAETGQKVAHYLGHDAKNQVNALKACDQRIVSGGSDHTVKVWDRRQVACCSTLLGHTGAVMSVDYNRDQHVISGSYDSTVKLWDLRRTASPVRSYEGHSSAVFSLQMDACKMISGSADTTIKIFRFAV</sequence>
<name>A0AAV2YN03_9STRA</name>
<dbReference type="InterPro" id="IPR036322">
    <property type="entry name" value="WD40_repeat_dom_sf"/>
</dbReference>
<dbReference type="PROSITE" id="PS50181">
    <property type="entry name" value="FBOX"/>
    <property type="match status" value="1"/>
</dbReference>
<evidence type="ECO:0000256" key="1">
    <source>
        <dbReference type="ARBA" id="ARBA00022574"/>
    </source>
</evidence>
<dbReference type="SUPFAM" id="SSF50978">
    <property type="entry name" value="WD40 repeat-like"/>
    <property type="match status" value="1"/>
</dbReference>
<feature type="repeat" description="WD" evidence="3">
    <location>
        <begin position="296"/>
        <end position="335"/>
    </location>
</feature>
<protein>
    <recommendedName>
        <fullName evidence="5">F-box domain-containing protein</fullName>
    </recommendedName>
</protein>
<feature type="domain" description="F-box" evidence="5">
    <location>
        <begin position="108"/>
        <end position="154"/>
    </location>
</feature>
<dbReference type="InterPro" id="IPR001680">
    <property type="entry name" value="WD40_rpt"/>
</dbReference>
<dbReference type="Pfam" id="PF00400">
    <property type="entry name" value="WD40"/>
    <property type="match status" value="6"/>
</dbReference>
<dbReference type="InterPro" id="IPR019775">
    <property type="entry name" value="WD40_repeat_CS"/>
</dbReference>
<dbReference type="InterPro" id="IPR001810">
    <property type="entry name" value="F-box_dom"/>
</dbReference>
<evidence type="ECO:0000313" key="7">
    <source>
        <dbReference type="Proteomes" id="UP001146120"/>
    </source>
</evidence>
<dbReference type="AlphaFoldDB" id="A0AAV2YN03"/>
<gene>
    <name evidence="6" type="ORF">N0F65_012432</name>
</gene>
<dbReference type="InterPro" id="IPR020472">
    <property type="entry name" value="WD40_PAC1"/>
</dbReference>
<proteinExistence type="predicted"/>
<feature type="repeat" description="WD" evidence="3">
    <location>
        <begin position="461"/>
        <end position="494"/>
    </location>
</feature>
<evidence type="ECO:0000256" key="3">
    <source>
        <dbReference type="PROSITE-ProRule" id="PRU00221"/>
    </source>
</evidence>
<dbReference type="InterPro" id="IPR015943">
    <property type="entry name" value="WD40/YVTN_repeat-like_dom_sf"/>
</dbReference>
<dbReference type="Proteomes" id="UP001146120">
    <property type="component" value="Unassembled WGS sequence"/>
</dbReference>
<dbReference type="GO" id="GO:1990234">
    <property type="term" value="C:transferase complex"/>
    <property type="evidence" value="ECO:0007669"/>
    <property type="project" value="UniProtKB-ARBA"/>
</dbReference>
<keyword evidence="7" id="KW-1185">Reference proteome</keyword>
<dbReference type="PROSITE" id="PS00678">
    <property type="entry name" value="WD_REPEATS_1"/>
    <property type="match status" value="3"/>
</dbReference>
<keyword evidence="1 3" id="KW-0853">WD repeat</keyword>
<feature type="repeat" description="WD" evidence="3">
    <location>
        <begin position="225"/>
        <end position="256"/>
    </location>
</feature>
<evidence type="ECO:0000259" key="5">
    <source>
        <dbReference type="PROSITE" id="PS50181"/>
    </source>
</evidence>